<gene>
    <name evidence="1" type="ORF">GA0070616_1347</name>
</gene>
<evidence type="ECO:0000313" key="2">
    <source>
        <dbReference type="Proteomes" id="UP000199699"/>
    </source>
</evidence>
<evidence type="ECO:0000313" key="1">
    <source>
        <dbReference type="EMBL" id="SCL17737.1"/>
    </source>
</evidence>
<dbReference type="EMBL" id="FMHT01000003">
    <property type="protein sequence ID" value="SCL17737.1"/>
    <property type="molecule type" value="Genomic_DNA"/>
</dbReference>
<dbReference type="Proteomes" id="UP000199699">
    <property type="component" value="Unassembled WGS sequence"/>
</dbReference>
<keyword evidence="2" id="KW-1185">Reference proteome</keyword>
<accession>A0A1C6RKM7</accession>
<dbReference type="AlphaFoldDB" id="A0A1C6RKM7"/>
<protein>
    <submittedName>
        <fullName evidence="1">Uncharacterized protein</fullName>
    </submittedName>
</protein>
<reference evidence="1 2" key="1">
    <citation type="submission" date="2016-06" db="EMBL/GenBank/DDBJ databases">
        <authorList>
            <person name="Kjaerup R.B."/>
            <person name="Dalgaard T.S."/>
            <person name="Juul-Madsen H.R."/>
        </authorList>
    </citation>
    <scope>NUCLEOTIDE SEQUENCE [LARGE SCALE GENOMIC DNA]</scope>
    <source>
        <strain evidence="1 2">DSM 43818</strain>
    </source>
</reference>
<dbReference type="STRING" id="145857.GA0070616_1347"/>
<name>A0A1C6RKM7_9ACTN</name>
<sequence>MTTRKTLDHLTEAVAALSAAAQHQGDLLAAQQAARAHLAGIDAEALVDVSAHIAALAATGLEPRYPHPARGVIVATDARYLELSWWWDAVGFALAWLEPCGESPR</sequence>
<proteinExistence type="predicted"/>
<dbReference type="RefSeq" id="WP_091077901.1">
    <property type="nucleotide sequence ID" value="NZ_FMHT01000003.1"/>
</dbReference>
<organism evidence="1 2">
    <name type="scientific">Micromonospora nigra</name>
    <dbReference type="NCBI Taxonomy" id="145857"/>
    <lineage>
        <taxon>Bacteria</taxon>
        <taxon>Bacillati</taxon>
        <taxon>Actinomycetota</taxon>
        <taxon>Actinomycetes</taxon>
        <taxon>Micromonosporales</taxon>
        <taxon>Micromonosporaceae</taxon>
        <taxon>Micromonospora</taxon>
    </lineage>
</organism>